<protein>
    <submittedName>
        <fullName evidence="2">Peptidoglycan-binding protein</fullName>
    </submittedName>
</protein>
<dbReference type="Pfam" id="PF01520">
    <property type="entry name" value="Amidase_3"/>
    <property type="match status" value="1"/>
</dbReference>
<dbReference type="InterPro" id="IPR002508">
    <property type="entry name" value="MurNAc-LAA_cat"/>
</dbReference>
<dbReference type="InterPro" id="IPR036366">
    <property type="entry name" value="PGBDSf"/>
</dbReference>
<dbReference type="Gene3D" id="1.10.101.10">
    <property type="entry name" value="PGBD-like superfamily/PGBD"/>
    <property type="match status" value="2"/>
</dbReference>
<dbReference type="SMART" id="SM00646">
    <property type="entry name" value="Ami_3"/>
    <property type="match status" value="1"/>
</dbReference>
<evidence type="ECO:0000313" key="3">
    <source>
        <dbReference type="Proteomes" id="UP001448858"/>
    </source>
</evidence>
<dbReference type="Gene3D" id="3.40.630.40">
    <property type="entry name" value="Zn-dependent exopeptidases"/>
    <property type="match status" value="1"/>
</dbReference>
<proteinExistence type="predicted"/>
<feature type="domain" description="MurNAc-LAA" evidence="1">
    <location>
        <begin position="258"/>
        <end position="366"/>
    </location>
</feature>
<dbReference type="CDD" id="cd02696">
    <property type="entry name" value="MurNAc-LAA"/>
    <property type="match status" value="1"/>
</dbReference>
<gene>
    <name evidence="2" type="ORF">AAE021_15850</name>
</gene>
<sequence>MHSAGETLRRMDAGRHVVSLREALLRAGISMSYLAPDSVNNPTLFDDHVDAAVRSFQQSRGLIVDGVAGPDTQRALADAQFRFGDRTLAFVEGEPPAHGDDVAELQRHLSHLGFYYGHIDGEFSVRTRYAVAELQQNLGIPGTGVCDEATMRAMSRVNRAITPSQAFALRDYERLDRSTAALRGRLIALGTGMSELASPHAVERLTSEPLTEALVAADIGRRVERILHEFGARVVRRSSVFNAETSHGMERDGERVPSLNLDLHCDWLNQEAASGIAAFYWGLPGTGEARSPIGHRAAILLMKELAARTGLDSLGVHGRTWDTLKLPGIPSVGLDLGYLSNRGDAERLADPVFRQTVADAIVIGIQRLYLLEEEDQPTGTLALDDVIRFNPVEEPEERRVAGL</sequence>
<reference evidence="2 3" key="1">
    <citation type="submission" date="2024-04" db="EMBL/GenBank/DDBJ databases">
        <title>Arthrobacter sp. from Plains bison fecal sample.</title>
        <authorList>
            <person name="Ruzzini A."/>
        </authorList>
    </citation>
    <scope>NUCLEOTIDE SEQUENCE [LARGE SCALE GENOMIC DNA]</scope>
    <source>
        <strain evidence="2 3">EINP1</strain>
    </source>
</reference>
<evidence type="ECO:0000259" key="1">
    <source>
        <dbReference type="SMART" id="SM00646"/>
    </source>
</evidence>
<dbReference type="SUPFAM" id="SSF53187">
    <property type="entry name" value="Zn-dependent exopeptidases"/>
    <property type="match status" value="1"/>
</dbReference>
<dbReference type="Pfam" id="PF01471">
    <property type="entry name" value="PG_binding_1"/>
    <property type="match status" value="2"/>
</dbReference>
<dbReference type="InterPro" id="IPR002477">
    <property type="entry name" value="Peptidoglycan-bd-like"/>
</dbReference>
<evidence type="ECO:0000313" key="2">
    <source>
        <dbReference type="EMBL" id="WZP15602.1"/>
    </source>
</evidence>
<keyword evidence="3" id="KW-1185">Reference proteome</keyword>
<organism evidence="2 3">
    <name type="scientific">Arthrobacter citreus</name>
    <dbReference type="NCBI Taxonomy" id="1670"/>
    <lineage>
        <taxon>Bacteria</taxon>
        <taxon>Bacillati</taxon>
        <taxon>Actinomycetota</taxon>
        <taxon>Actinomycetes</taxon>
        <taxon>Micrococcales</taxon>
        <taxon>Micrococcaceae</taxon>
        <taxon>Arthrobacter</taxon>
    </lineage>
</organism>
<dbReference type="SUPFAM" id="SSF47090">
    <property type="entry name" value="PGBD-like"/>
    <property type="match status" value="2"/>
</dbReference>
<dbReference type="RefSeq" id="WP_342023259.1">
    <property type="nucleotide sequence ID" value="NZ_CP151657.1"/>
</dbReference>
<dbReference type="InterPro" id="IPR036365">
    <property type="entry name" value="PGBD-like_sf"/>
</dbReference>
<dbReference type="EMBL" id="CP151657">
    <property type="protein sequence ID" value="WZP15602.1"/>
    <property type="molecule type" value="Genomic_DNA"/>
</dbReference>
<dbReference type="Proteomes" id="UP001448858">
    <property type="component" value="Chromosome"/>
</dbReference>
<accession>A0ABZ2ZZ98</accession>
<name>A0ABZ2ZZ98_9MICC</name>